<comment type="similarity">
    <text evidence="1">Belongs to the iron/ascorbate-dependent oxidoreductase family.</text>
</comment>
<dbReference type="GO" id="GO:0016491">
    <property type="term" value="F:oxidoreductase activity"/>
    <property type="evidence" value="ECO:0007669"/>
    <property type="project" value="UniProtKB-KW"/>
</dbReference>
<keyword evidence="1" id="KW-0560">Oxidoreductase</keyword>
<evidence type="ECO:0000259" key="2">
    <source>
        <dbReference type="PROSITE" id="PS51471"/>
    </source>
</evidence>
<dbReference type="PANTHER" id="PTHR33099">
    <property type="entry name" value="FE2OG DIOXYGENASE DOMAIN-CONTAINING PROTEIN"/>
    <property type="match status" value="1"/>
</dbReference>
<keyword evidence="1" id="KW-0408">Iron</keyword>
<dbReference type="InterPro" id="IPR044862">
    <property type="entry name" value="Pro_4_hyd_alph_FE2OG_OXY"/>
</dbReference>
<dbReference type="EMBL" id="WHUW01000011">
    <property type="protein sequence ID" value="KAF8441095.1"/>
    <property type="molecule type" value="Genomic_DNA"/>
</dbReference>
<sequence>MPPKKKTFTPAHFSDPKVIVLQTALHDRDPFYSGMCAIPDYQRLLYYAHGDLLRRVDFSNAGVDDLEVLYRACKPAEFGRNGDNVFDESYRKAGKMDLISFATLLDPRSLGIHEQVSKALLTQNYATMDAELYKLNVYGKGDFFKAHKDTPRGQDMFGSLVVVLPTAHKGGQFVLRQGEKEWTLDFANEFATATVPSVCFVAFYGDTEHEVLPVTSGYRVTLTYNLYHKPIRPSTSTILTPFHFTLKHALVELANDKSKLPNGGYLGFGLVHEYVHTGKNVVEPLLGQLKGSDRALADVCDELGLRYDLRLLYRKLMDPRINLITTKEIDVPYRGTEDEDHSSQEYLQETLKGLTIDQVEGIEFVGGQYPFDPNLFRSQDGFYHYETFPWLKAFYKTPITQVLEITPMKSSVKFMTSFMVYGNQAEMDYFYGTACMLIAVGPAESRGIVGS</sequence>
<dbReference type="PROSITE" id="PS51471">
    <property type="entry name" value="FE2OG_OXY"/>
    <property type="match status" value="1"/>
</dbReference>
<dbReference type="PANTHER" id="PTHR33099:SF14">
    <property type="entry name" value="PROLYL 4-HYDROXYLASE ALPHA SUBUNIT FE(2+) 2OG DIOXYGENASE DOMAIN-CONTAINING PROTEIN"/>
    <property type="match status" value="1"/>
</dbReference>
<evidence type="ECO:0000313" key="3">
    <source>
        <dbReference type="EMBL" id="KAF8441095.1"/>
    </source>
</evidence>
<evidence type="ECO:0000313" key="4">
    <source>
        <dbReference type="Proteomes" id="UP001194468"/>
    </source>
</evidence>
<dbReference type="Proteomes" id="UP001194468">
    <property type="component" value="Unassembled WGS sequence"/>
</dbReference>
<dbReference type="GO" id="GO:0046872">
    <property type="term" value="F:metal ion binding"/>
    <property type="evidence" value="ECO:0007669"/>
    <property type="project" value="UniProtKB-KW"/>
</dbReference>
<organism evidence="3 4">
    <name type="scientific">Boletus edulis BED1</name>
    <dbReference type="NCBI Taxonomy" id="1328754"/>
    <lineage>
        <taxon>Eukaryota</taxon>
        <taxon>Fungi</taxon>
        <taxon>Dikarya</taxon>
        <taxon>Basidiomycota</taxon>
        <taxon>Agaricomycotina</taxon>
        <taxon>Agaricomycetes</taxon>
        <taxon>Agaricomycetidae</taxon>
        <taxon>Boletales</taxon>
        <taxon>Boletineae</taxon>
        <taxon>Boletaceae</taxon>
        <taxon>Boletoideae</taxon>
        <taxon>Boletus</taxon>
    </lineage>
</organism>
<keyword evidence="1" id="KW-0479">Metal-binding</keyword>
<accession>A0AAD4BVY9</accession>
<reference evidence="3" key="2">
    <citation type="journal article" date="2020" name="Nat. Commun.">
        <title>Large-scale genome sequencing of mycorrhizal fungi provides insights into the early evolution of symbiotic traits.</title>
        <authorList>
            <person name="Miyauchi S."/>
            <person name="Kiss E."/>
            <person name="Kuo A."/>
            <person name="Drula E."/>
            <person name="Kohler A."/>
            <person name="Sanchez-Garcia M."/>
            <person name="Morin E."/>
            <person name="Andreopoulos B."/>
            <person name="Barry K.W."/>
            <person name="Bonito G."/>
            <person name="Buee M."/>
            <person name="Carver A."/>
            <person name="Chen C."/>
            <person name="Cichocki N."/>
            <person name="Clum A."/>
            <person name="Culley D."/>
            <person name="Crous P.W."/>
            <person name="Fauchery L."/>
            <person name="Girlanda M."/>
            <person name="Hayes R.D."/>
            <person name="Keri Z."/>
            <person name="LaButti K."/>
            <person name="Lipzen A."/>
            <person name="Lombard V."/>
            <person name="Magnuson J."/>
            <person name="Maillard F."/>
            <person name="Murat C."/>
            <person name="Nolan M."/>
            <person name="Ohm R.A."/>
            <person name="Pangilinan J."/>
            <person name="Pereira M.F."/>
            <person name="Perotto S."/>
            <person name="Peter M."/>
            <person name="Pfister S."/>
            <person name="Riley R."/>
            <person name="Sitrit Y."/>
            <person name="Stielow J.B."/>
            <person name="Szollosi G."/>
            <person name="Zifcakova L."/>
            <person name="Stursova M."/>
            <person name="Spatafora J.W."/>
            <person name="Tedersoo L."/>
            <person name="Vaario L.M."/>
            <person name="Yamada A."/>
            <person name="Yan M."/>
            <person name="Wang P."/>
            <person name="Xu J."/>
            <person name="Bruns T."/>
            <person name="Baldrian P."/>
            <person name="Vilgalys R."/>
            <person name="Dunand C."/>
            <person name="Henrissat B."/>
            <person name="Grigoriev I.V."/>
            <person name="Hibbett D."/>
            <person name="Nagy L.G."/>
            <person name="Martin F.M."/>
        </authorList>
    </citation>
    <scope>NUCLEOTIDE SEQUENCE</scope>
    <source>
        <strain evidence="3">BED1</strain>
    </source>
</reference>
<protein>
    <recommendedName>
        <fullName evidence="2">Fe2OG dioxygenase domain-containing protein</fullName>
    </recommendedName>
</protein>
<comment type="caution">
    <text evidence="3">The sequence shown here is derived from an EMBL/GenBank/DDBJ whole genome shotgun (WGS) entry which is preliminary data.</text>
</comment>
<dbReference type="AlphaFoldDB" id="A0AAD4BVY9"/>
<gene>
    <name evidence="3" type="ORF">L210DRAFT_3400091</name>
</gene>
<dbReference type="Gene3D" id="2.60.120.620">
    <property type="entry name" value="q2cbj1_9rhob like domain"/>
    <property type="match status" value="1"/>
</dbReference>
<keyword evidence="4" id="KW-1185">Reference proteome</keyword>
<dbReference type="Pfam" id="PF13640">
    <property type="entry name" value="2OG-FeII_Oxy_3"/>
    <property type="match status" value="1"/>
</dbReference>
<name>A0AAD4BVY9_BOLED</name>
<reference evidence="3" key="1">
    <citation type="submission" date="2019-10" db="EMBL/GenBank/DDBJ databases">
        <authorList>
            <consortium name="DOE Joint Genome Institute"/>
            <person name="Kuo A."/>
            <person name="Miyauchi S."/>
            <person name="Kiss E."/>
            <person name="Drula E."/>
            <person name="Kohler A."/>
            <person name="Sanchez-Garcia M."/>
            <person name="Andreopoulos B."/>
            <person name="Barry K.W."/>
            <person name="Bonito G."/>
            <person name="Buee M."/>
            <person name="Carver A."/>
            <person name="Chen C."/>
            <person name="Cichocki N."/>
            <person name="Clum A."/>
            <person name="Culley D."/>
            <person name="Crous P.W."/>
            <person name="Fauchery L."/>
            <person name="Girlanda M."/>
            <person name="Hayes R."/>
            <person name="Keri Z."/>
            <person name="LaButti K."/>
            <person name="Lipzen A."/>
            <person name="Lombard V."/>
            <person name="Magnuson J."/>
            <person name="Maillard F."/>
            <person name="Morin E."/>
            <person name="Murat C."/>
            <person name="Nolan M."/>
            <person name="Ohm R."/>
            <person name="Pangilinan J."/>
            <person name="Pereira M."/>
            <person name="Perotto S."/>
            <person name="Peter M."/>
            <person name="Riley R."/>
            <person name="Sitrit Y."/>
            <person name="Stielow B."/>
            <person name="Szollosi G."/>
            <person name="Zifcakova L."/>
            <person name="Stursova M."/>
            <person name="Spatafora J.W."/>
            <person name="Tedersoo L."/>
            <person name="Vaario L.-M."/>
            <person name="Yamada A."/>
            <person name="Yan M."/>
            <person name="Wang P."/>
            <person name="Xu J."/>
            <person name="Bruns T."/>
            <person name="Baldrian P."/>
            <person name="Vilgalys R."/>
            <person name="Henrissat B."/>
            <person name="Grigoriev I.V."/>
            <person name="Hibbett D."/>
            <person name="Nagy L.G."/>
            <person name="Martin F.M."/>
        </authorList>
    </citation>
    <scope>NUCLEOTIDE SEQUENCE</scope>
    <source>
        <strain evidence="3">BED1</strain>
    </source>
</reference>
<evidence type="ECO:0000256" key="1">
    <source>
        <dbReference type="RuleBase" id="RU003682"/>
    </source>
</evidence>
<dbReference type="InterPro" id="IPR005123">
    <property type="entry name" value="Oxoglu/Fe-dep_dioxygenase_dom"/>
</dbReference>
<feature type="domain" description="Fe2OG dioxygenase" evidence="2">
    <location>
        <begin position="129"/>
        <end position="230"/>
    </location>
</feature>
<proteinExistence type="inferred from homology"/>